<evidence type="ECO:0000256" key="1">
    <source>
        <dbReference type="ARBA" id="ARBA00001946"/>
    </source>
</evidence>
<organism evidence="14 15">
    <name type="scientific">Candidatus Galacturonatibacter soehngenii</name>
    <dbReference type="NCBI Taxonomy" id="2307010"/>
    <lineage>
        <taxon>Bacteria</taxon>
        <taxon>Bacillati</taxon>
        <taxon>Bacillota</taxon>
        <taxon>Clostridia</taxon>
        <taxon>Lachnospirales</taxon>
        <taxon>Lachnospiraceae</taxon>
        <taxon>Candidatus Galacturonatibacter</taxon>
    </lineage>
</organism>
<dbReference type="InterPro" id="IPR036565">
    <property type="entry name" value="Mur-like_cat_sf"/>
</dbReference>
<dbReference type="PROSITE" id="PS01011">
    <property type="entry name" value="FOLYLPOLYGLU_SYNT_1"/>
    <property type="match status" value="1"/>
</dbReference>
<proteinExistence type="inferred from homology"/>
<evidence type="ECO:0000259" key="13">
    <source>
        <dbReference type="Pfam" id="PF08245"/>
    </source>
</evidence>
<dbReference type="GO" id="GO:0005737">
    <property type="term" value="C:cytoplasm"/>
    <property type="evidence" value="ECO:0007669"/>
    <property type="project" value="TreeGrafter"/>
</dbReference>
<dbReference type="GO" id="GO:0004326">
    <property type="term" value="F:tetrahydrofolylpolyglutamate synthase activity"/>
    <property type="evidence" value="ECO:0007669"/>
    <property type="project" value="UniProtKB-EC"/>
</dbReference>
<evidence type="ECO:0000256" key="8">
    <source>
        <dbReference type="ARBA" id="ARBA00022842"/>
    </source>
</evidence>
<dbReference type="Pfam" id="PF02875">
    <property type="entry name" value="Mur_ligase_C"/>
    <property type="match status" value="1"/>
</dbReference>
<evidence type="ECO:0000256" key="4">
    <source>
        <dbReference type="ARBA" id="ARBA00022598"/>
    </source>
</evidence>
<evidence type="ECO:0000256" key="3">
    <source>
        <dbReference type="ARBA" id="ARBA00013025"/>
    </source>
</evidence>
<evidence type="ECO:0000256" key="2">
    <source>
        <dbReference type="ARBA" id="ARBA00008276"/>
    </source>
</evidence>
<feature type="domain" description="Mur ligase central" evidence="13">
    <location>
        <begin position="44"/>
        <end position="281"/>
    </location>
</feature>
<dbReference type="GO" id="GO:0005524">
    <property type="term" value="F:ATP binding"/>
    <property type="evidence" value="ECO:0007669"/>
    <property type="project" value="UniProtKB-KW"/>
</dbReference>
<keyword evidence="6 11" id="KW-0547">Nucleotide-binding</keyword>
<dbReference type="PIRSF" id="PIRSF001563">
    <property type="entry name" value="Folylpolyglu_synth"/>
    <property type="match status" value="1"/>
</dbReference>
<reference evidence="14 15" key="1">
    <citation type="submission" date="2019-09" db="EMBL/GenBank/DDBJ databases">
        <authorList>
            <person name="Valk L.C."/>
        </authorList>
    </citation>
    <scope>NUCLEOTIDE SEQUENCE [LARGE SCALE GENOMIC DNA]</scope>
    <source>
        <strain evidence="14">GalUA</strain>
    </source>
</reference>
<dbReference type="Gene3D" id="3.90.190.20">
    <property type="entry name" value="Mur ligase, C-terminal domain"/>
    <property type="match status" value="1"/>
</dbReference>
<evidence type="ECO:0000313" key="15">
    <source>
        <dbReference type="Proteomes" id="UP000461768"/>
    </source>
</evidence>
<dbReference type="SUPFAM" id="SSF53623">
    <property type="entry name" value="MurD-like peptide ligases, catalytic domain"/>
    <property type="match status" value="1"/>
</dbReference>
<dbReference type="OrthoDB" id="9809356at2"/>
<dbReference type="InterPro" id="IPR001645">
    <property type="entry name" value="Folylpolyglutamate_synth"/>
</dbReference>
<evidence type="ECO:0000259" key="12">
    <source>
        <dbReference type="Pfam" id="PF02875"/>
    </source>
</evidence>
<dbReference type="Proteomes" id="UP000461768">
    <property type="component" value="Unassembled WGS sequence"/>
</dbReference>
<dbReference type="EC" id="6.3.2.17" evidence="3"/>
<evidence type="ECO:0000256" key="9">
    <source>
        <dbReference type="ARBA" id="ARBA00030592"/>
    </source>
</evidence>
<keyword evidence="4 11" id="KW-0436">Ligase</keyword>
<dbReference type="FunFam" id="3.40.1190.10:FF:000011">
    <property type="entry name" value="Folylpolyglutamate synthase/dihydrofolate synthase"/>
    <property type="match status" value="1"/>
</dbReference>
<dbReference type="PROSITE" id="PS01012">
    <property type="entry name" value="FOLYLPOLYGLU_SYNT_2"/>
    <property type="match status" value="1"/>
</dbReference>
<dbReference type="Gene3D" id="3.40.1190.10">
    <property type="entry name" value="Mur-like, catalytic domain"/>
    <property type="match status" value="1"/>
</dbReference>
<keyword evidence="8" id="KW-0460">Magnesium</keyword>
<dbReference type="InterPro" id="IPR018109">
    <property type="entry name" value="Folylpolyglutamate_synth_CS"/>
</dbReference>
<dbReference type="InterPro" id="IPR013221">
    <property type="entry name" value="Mur_ligase_cen"/>
</dbReference>
<dbReference type="GO" id="GO:0008841">
    <property type="term" value="F:dihydrofolate synthase activity"/>
    <property type="evidence" value="ECO:0007669"/>
    <property type="project" value="TreeGrafter"/>
</dbReference>
<dbReference type="SUPFAM" id="SSF53244">
    <property type="entry name" value="MurD-like peptide ligases, peptide-binding domain"/>
    <property type="match status" value="1"/>
</dbReference>
<comment type="similarity">
    <text evidence="2 11">Belongs to the folylpolyglutamate synthase family.</text>
</comment>
<keyword evidence="15" id="KW-1185">Reference proteome</keyword>
<protein>
    <recommendedName>
        <fullName evidence="3">tetrahydrofolate synthase</fullName>
        <ecNumber evidence="3">6.3.2.17</ecNumber>
    </recommendedName>
    <alternativeName>
        <fullName evidence="9">Tetrahydrofolylpolyglutamate synthase</fullName>
    </alternativeName>
</protein>
<evidence type="ECO:0000313" key="14">
    <source>
        <dbReference type="EMBL" id="KAB1440746.1"/>
    </source>
</evidence>
<dbReference type="NCBIfam" id="TIGR01499">
    <property type="entry name" value="folC"/>
    <property type="match status" value="1"/>
</dbReference>
<dbReference type="AlphaFoldDB" id="A0A7V7UDP2"/>
<dbReference type="Pfam" id="PF08245">
    <property type="entry name" value="Mur_ligase_M"/>
    <property type="match status" value="1"/>
</dbReference>
<evidence type="ECO:0000256" key="5">
    <source>
        <dbReference type="ARBA" id="ARBA00022723"/>
    </source>
</evidence>
<gene>
    <name evidence="14" type="ORF">F7O84_01475</name>
</gene>
<reference evidence="14 15" key="2">
    <citation type="submission" date="2020-02" db="EMBL/GenBank/DDBJ databases">
        <title>Candidatus Galacturonibacter soehngenii shows hetero-acetogenic catabolism of galacturonic acid but lacks a canonical carbon monoxide dehydrogenase/acetyl-CoA synthase complex.</title>
        <authorList>
            <person name="Diender M."/>
            <person name="Stouten G.R."/>
            <person name="Petersen J.F."/>
            <person name="Nielsen P.H."/>
            <person name="Dueholm M.S."/>
            <person name="Pronk J.T."/>
            <person name="Van Loosdrecht M.C.M."/>
        </authorList>
    </citation>
    <scope>NUCLEOTIDE SEQUENCE [LARGE SCALE GENOMIC DNA]</scope>
    <source>
        <strain evidence="14">GalUA</strain>
    </source>
</reference>
<keyword evidence="7 11" id="KW-0067">ATP-binding</keyword>
<dbReference type="InterPro" id="IPR004101">
    <property type="entry name" value="Mur_ligase_C"/>
</dbReference>
<dbReference type="EMBL" id="WAGX01000003">
    <property type="protein sequence ID" value="KAB1440746.1"/>
    <property type="molecule type" value="Genomic_DNA"/>
</dbReference>
<evidence type="ECO:0000256" key="7">
    <source>
        <dbReference type="ARBA" id="ARBA00022840"/>
    </source>
</evidence>
<comment type="caution">
    <text evidence="14">The sequence shown here is derived from an EMBL/GenBank/DDBJ whole genome shotgun (WGS) entry which is preliminary data.</text>
</comment>
<evidence type="ECO:0000256" key="11">
    <source>
        <dbReference type="PIRNR" id="PIRNR001563"/>
    </source>
</evidence>
<dbReference type="PANTHER" id="PTHR11136">
    <property type="entry name" value="FOLYLPOLYGLUTAMATE SYNTHASE-RELATED"/>
    <property type="match status" value="1"/>
</dbReference>
<name>A0A7V7UDP2_9FIRM</name>
<evidence type="ECO:0000256" key="6">
    <source>
        <dbReference type="ARBA" id="ARBA00022741"/>
    </source>
</evidence>
<sequence length="444" mass="50693">MNYEEAVTYILNVPKFTKKNPVENIKALMTELNNPQRNTKVIHVAGTNGKGSVCAFIESILNESKKTNGMFTSPHLVKINERFRINGVVISDENFTDAFDQVIKAVDKIIKKGYSHPTFFEFLFAMSMVIFEKENVEFVILETGLGGRLDATNMIENPILTIITTVDLDHTEILGDTIEKIAFEKAGIIKPNVPVIFDGTNLEVNQIIEEVARKNEAKCYKLIDKENYTRIDDTNFWYELLEFNDKNIDFLFKYGYDGCIRVSLGMIGEYQVKNSSLAIKAVQLLEEEKFNERVILEGVKKATWPGRMEMLLPNVYLDGAHNENGIAEFIKTVKHFPNHKKVLLFSAVMEKSYTKMIQEICNELQFDQIVVTLLSNKRAVPLKVLQAEFEARTKSVVYAIDNVKEAFEKTLHLKTEEGIAFCVGSLYLVGEITEIVRRIEHDKF</sequence>
<dbReference type="InterPro" id="IPR036615">
    <property type="entry name" value="Mur_ligase_C_dom_sf"/>
</dbReference>
<keyword evidence="5" id="KW-0479">Metal-binding</keyword>
<dbReference type="GO" id="GO:0046872">
    <property type="term" value="F:metal ion binding"/>
    <property type="evidence" value="ECO:0007669"/>
    <property type="project" value="UniProtKB-KW"/>
</dbReference>
<evidence type="ECO:0000256" key="10">
    <source>
        <dbReference type="ARBA" id="ARBA00047493"/>
    </source>
</evidence>
<dbReference type="PANTHER" id="PTHR11136:SF0">
    <property type="entry name" value="DIHYDROFOLATE SYNTHETASE-RELATED"/>
    <property type="match status" value="1"/>
</dbReference>
<comment type="catalytic activity">
    <reaction evidence="10">
        <text>(6S)-5,6,7,8-tetrahydrofolyl-(gamma-L-Glu)(n) + L-glutamate + ATP = (6S)-5,6,7,8-tetrahydrofolyl-(gamma-L-Glu)(n+1) + ADP + phosphate + H(+)</text>
        <dbReference type="Rhea" id="RHEA:10580"/>
        <dbReference type="Rhea" id="RHEA-COMP:14738"/>
        <dbReference type="Rhea" id="RHEA-COMP:14740"/>
        <dbReference type="ChEBI" id="CHEBI:15378"/>
        <dbReference type="ChEBI" id="CHEBI:29985"/>
        <dbReference type="ChEBI" id="CHEBI:30616"/>
        <dbReference type="ChEBI" id="CHEBI:43474"/>
        <dbReference type="ChEBI" id="CHEBI:141005"/>
        <dbReference type="ChEBI" id="CHEBI:456216"/>
        <dbReference type="EC" id="6.3.2.17"/>
    </reaction>
</comment>
<feature type="domain" description="Mur ligase C-terminal" evidence="12">
    <location>
        <begin position="306"/>
        <end position="423"/>
    </location>
</feature>
<accession>A0A7V7UDP2</accession>
<comment type="cofactor">
    <cofactor evidence="1">
        <name>Mg(2+)</name>
        <dbReference type="ChEBI" id="CHEBI:18420"/>
    </cofactor>
</comment>